<dbReference type="KEGG" id="dsf:UWK_01932"/>
<keyword evidence="3" id="KW-1185">Reference proteome</keyword>
<dbReference type="RefSeq" id="WP_015404173.1">
    <property type="nucleotide sequence ID" value="NC_020304.1"/>
</dbReference>
<evidence type="ECO:0000259" key="1">
    <source>
        <dbReference type="PROSITE" id="PS50076"/>
    </source>
</evidence>
<dbReference type="STRING" id="1167006.UWK_01932"/>
<accession>M1PA37</accession>
<dbReference type="CDD" id="cd06257">
    <property type="entry name" value="DnaJ"/>
    <property type="match status" value="1"/>
</dbReference>
<dbReference type="InterPro" id="IPR001623">
    <property type="entry name" value="DnaJ_domain"/>
</dbReference>
<dbReference type="HOGENOM" id="CLU_825691_0_0_7"/>
<feature type="domain" description="J" evidence="1">
    <location>
        <begin position="295"/>
        <end position="351"/>
    </location>
</feature>
<gene>
    <name evidence="2" type="ordered locus">UWK_01932</name>
</gene>
<dbReference type="Pfam" id="PF00226">
    <property type="entry name" value="DnaJ"/>
    <property type="match status" value="1"/>
</dbReference>
<dbReference type="eggNOG" id="COG2214">
    <property type="taxonomic scope" value="Bacteria"/>
</dbReference>
<dbReference type="InterPro" id="IPR036869">
    <property type="entry name" value="J_dom_sf"/>
</dbReference>
<reference evidence="3" key="1">
    <citation type="journal article" date="2013" name="Stand. Genomic Sci.">
        <title>Complete genome sequence of Desulfocapsa sulfexigens, a marine deltaproteobacterium specialized in disproportionating inorganic sulfur compounds.</title>
        <authorList>
            <person name="Finster K.W."/>
            <person name="Kjeldsen K.U."/>
            <person name="Kube M."/>
            <person name="Reinhardt R."/>
            <person name="Mussmann M."/>
            <person name="Amann R."/>
            <person name="Schreiber L."/>
        </authorList>
    </citation>
    <scope>NUCLEOTIDE SEQUENCE [LARGE SCALE GENOMIC DNA]</scope>
    <source>
        <strain evidence="3">DSM 10523 / SB164P1</strain>
    </source>
</reference>
<dbReference type="PROSITE" id="PS50076">
    <property type="entry name" value="DNAJ_2"/>
    <property type="match status" value="1"/>
</dbReference>
<dbReference type="AlphaFoldDB" id="M1PA37"/>
<dbReference type="Gene3D" id="1.10.287.110">
    <property type="entry name" value="DnaJ domain"/>
    <property type="match status" value="1"/>
</dbReference>
<evidence type="ECO:0000313" key="2">
    <source>
        <dbReference type="EMBL" id="AGF78482.1"/>
    </source>
</evidence>
<dbReference type="EMBL" id="CP003985">
    <property type="protein sequence ID" value="AGF78482.1"/>
    <property type="molecule type" value="Genomic_DNA"/>
</dbReference>
<dbReference type="Proteomes" id="UP000011721">
    <property type="component" value="Chromosome"/>
</dbReference>
<proteinExistence type="predicted"/>
<name>M1PA37_DESSD</name>
<protein>
    <submittedName>
        <fullName evidence="2">Zn finger domain-containing DnaJ-class molecular chaperone</fullName>
    </submittedName>
</protein>
<dbReference type="SUPFAM" id="SSF46565">
    <property type="entry name" value="Chaperone J-domain"/>
    <property type="match status" value="1"/>
</dbReference>
<organism evidence="2 3">
    <name type="scientific">Desulfocapsa sulfexigens (strain DSM 10523 / SB164P1)</name>
    <dbReference type="NCBI Taxonomy" id="1167006"/>
    <lineage>
        <taxon>Bacteria</taxon>
        <taxon>Pseudomonadati</taxon>
        <taxon>Thermodesulfobacteriota</taxon>
        <taxon>Desulfobulbia</taxon>
        <taxon>Desulfobulbales</taxon>
        <taxon>Desulfocapsaceae</taxon>
        <taxon>Desulfocapsa</taxon>
    </lineage>
</organism>
<dbReference type="OrthoDB" id="9775658at2"/>
<evidence type="ECO:0000313" key="3">
    <source>
        <dbReference type="Proteomes" id="UP000011721"/>
    </source>
</evidence>
<sequence length="351" mass="41848">MATKSLQKPGEPEPTLYLSRSVLSSPTRYSLRLAYWNAEENCFRTTELIDLGYAPENFLHYPNNTCFHLDTDLVHHIEKLCGRDMEPELEQLLWPFVDPTVQRKMEHFFSRANRSTRFKPGIQLLSFDGRPAHSFDKRRLHFLRFGSTDQGSTLQMPARLEAKLLNRSRDELEQYFLEEEARLREHELKSYLYTALNLQKHFTEAYARSIPQALEPEKIDEAFMEEFCLLNKNKDFWQERTNYDALPDYLIRYLILFFDSSFPHRNRRFAQAREFMDGHRGFRWPERKNTIRKDDISAIFEESEESLRKADKKEITRLYRTKAKALHPDTGGDQEKFIRLTEAYELLLRDK</sequence>